<name>A4BNT9_9GAMM</name>
<dbReference type="STRING" id="314278.NB231_10558"/>
<keyword evidence="2" id="KW-1185">Reference proteome</keyword>
<proteinExistence type="predicted"/>
<dbReference type="Proteomes" id="UP000003374">
    <property type="component" value="Unassembled WGS sequence"/>
</dbReference>
<evidence type="ECO:0000313" key="2">
    <source>
        <dbReference type="Proteomes" id="UP000003374"/>
    </source>
</evidence>
<accession>A4BNT9</accession>
<keyword evidence="1" id="KW-0560">Oxidoreductase</keyword>
<dbReference type="AlphaFoldDB" id="A4BNT9"/>
<comment type="caution">
    <text evidence="1">The sequence shown here is derived from an EMBL/GenBank/DDBJ whole genome shotgun (WGS) entry which is preliminary data.</text>
</comment>
<keyword evidence="1" id="KW-0223">Dioxygenase</keyword>
<dbReference type="GO" id="GO:0004411">
    <property type="term" value="F:homogentisate 1,2-dioxygenase activity"/>
    <property type="evidence" value="ECO:0007669"/>
    <property type="project" value="UniProtKB-EC"/>
</dbReference>
<organism evidence="1 2">
    <name type="scientific">Nitrococcus mobilis Nb-231</name>
    <dbReference type="NCBI Taxonomy" id="314278"/>
    <lineage>
        <taxon>Bacteria</taxon>
        <taxon>Pseudomonadati</taxon>
        <taxon>Pseudomonadota</taxon>
        <taxon>Gammaproteobacteria</taxon>
        <taxon>Chromatiales</taxon>
        <taxon>Ectothiorhodospiraceae</taxon>
        <taxon>Nitrococcus</taxon>
    </lineage>
</organism>
<dbReference type="RefSeq" id="WP_005002329.1">
    <property type="nucleotide sequence ID" value="NZ_CH672427.1"/>
</dbReference>
<evidence type="ECO:0000313" key="1">
    <source>
        <dbReference type="EMBL" id="EAR22888.1"/>
    </source>
</evidence>
<reference evidence="1 2" key="1">
    <citation type="submission" date="2006-02" db="EMBL/GenBank/DDBJ databases">
        <authorList>
            <person name="Waterbury J."/>
            <person name="Ferriera S."/>
            <person name="Johnson J."/>
            <person name="Kravitz S."/>
            <person name="Halpern A."/>
            <person name="Remington K."/>
            <person name="Beeson K."/>
            <person name="Tran B."/>
            <person name="Rogers Y.-H."/>
            <person name="Friedman R."/>
            <person name="Venter J.C."/>
        </authorList>
    </citation>
    <scope>NUCLEOTIDE SEQUENCE [LARGE SCALE GENOMIC DNA]</scope>
    <source>
        <strain evidence="1 2">Nb-231</strain>
    </source>
</reference>
<gene>
    <name evidence="1" type="ORF">NB231_10558</name>
</gene>
<dbReference type="HOGENOM" id="CLU_3254713_0_0_6"/>
<sequence>MYTIQNQALVMIVLWFIEKLKPALGQHAGADYAGMAMRKAVF</sequence>
<dbReference type="EMBL" id="AAOF01000002">
    <property type="protein sequence ID" value="EAR22888.1"/>
    <property type="molecule type" value="Genomic_DNA"/>
</dbReference>
<dbReference type="EC" id="1.13.11.5" evidence="1"/>
<protein>
    <submittedName>
        <fullName evidence="1">Homogentisate 1,2-dioxygenase</fullName>
        <ecNumber evidence="1">1.13.11.5</ecNumber>
    </submittedName>
</protein>